<protein>
    <submittedName>
        <fullName evidence="1">Uncharacterized protein</fullName>
    </submittedName>
</protein>
<dbReference type="AlphaFoldDB" id="A0AAD7WM54"/>
<dbReference type="EMBL" id="JAINUG010000067">
    <property type="protein sequence ID" value="KAJ8401967.1"/>
    <property type="molecule type" value="Genomic_DNA"/>
</dbReference>
<dbReference type="Proteomes" id="UP001221898">
    <property type="component" value="Unassembled WGS sequence"/>
</dbReference>
<accession>A0AAD7WM54</accession>
<organism evidence="1 2">
    <name type="scientific">Aldrovandia affinis</name>
    <dbReference type="NCBI Taxonomy" id="143900"/>
    <lineage>
        <taxon>Eukaryota</taxon>
        <taxon>Metazoa</taxon>
        <taxon>Chordata</taxon>
        <taxon>Craniata</taxon>
        <taxon>Vertebrata</taxon>
        <taxon>Euteleostomi</taxon>
        <taxon>Actinopterygii</taxon>
        <taxon>Neopterygii</taxon>
        <taxon>Teleostei</taxon>
        <taxon>Notacanthiformes</taxon>
        <taxon>Halosauridae</taxon>
        <taxon>Aldrovandia</taxon>
    </lineage>
</organism>
<evidence type="ECO:0000313" key="1">
    <source>
        <dbReference type="EMBL" id="KAJ8401967.1"/>
    </source>
</evidence>
<proteinExistence type="predicted"/>
<sequence length="125" mass="14600">MFRIGSMKENPLIQHHVGTKAKRAKRRGRSARCFIFRKESLVERKQIGELNTRPLFSRPASRRGPGSCAEARFCTPGMWDQSRRASRTHIRQHIRAAAAVFFLRISWWLGDRHHVPLWRPLSSLQ</sequence>
<name>A0AAD7WM54_9TELE</name>
<keyword evidence="2" id="KW-1185">Reference proteome</keyword>
<comment type="caution">
    <text evidence="1">The sequence shown here is derived from an EMBL/GenBank/DDBJ whole genome shotgun (WGS) entry which is preliminary data.</text>
</comment>
<reference evidence="1" key="1">
    <citation type="journal article" date="2023" name="Science">
        <title>Genome structures resolve the early diversification of teleost fishes.</title>
        <authorList>
            <person name="Parey E."/>
            <person name="Louis A."/>
            <person name="Montfort J."/>
            <person name="Bouchez O."/>
            <person name="Roques C."/>
            <person name="Iampietro C."/>
            <person name="Lluch J."/>
            <person name="Castinel A."/>
            <person name="Donnadieu C."/>
            <person name="Desvignes T."/>
            <person name="Floi Bucao C."/>
            <person name="Jouanno E."/>
            <person name="Wen M."/>
            <person name="Mejri S."/>
            <person name="Dirks R."/>
            <person name="Jansen H."/>
            <person name="Henkel C."/>
            <person name="Chen W.J."/>
            <person name="Zahm M."/>
            <person name="Cabau C."/>
            <person name="Klopp C."/>
            <person name="Thompson A.W."/>
            <person name="Robinson-Rechavi M."/>
            <person name="Braasch I."/>
            <person name="Lecointre G."/>
            <person name="Bobe J."/>
            <person name="Postlethwait J.H."/>
            <person name="Berthelot C."/>
            <person name="Roest Crollius H."/>
            <person name="Guiguen Y."/>
        </authorList>
    </citation>
    <scope>NUCLEOTIDE SEQUENCE</scope>
    <source>
        <strain evidence="1">NC1722</strain>
    </source>
</reference>
<evidence type="ECO:0000313" key="2">
    <source>
        <dbReference type="Proteomes" id="UP001221898"/>
    </source>
</evidence>
<gene>
    <name evidence="1" type="ORF">AAFF_G00375480</name>
</gene>